<dbReference type="InParanoid" id="A0A2G4YT93"/>
<dbReference type="GO" id="GO:0005737">
    <property type="term" value="C:cytoplasm"/>
    <property type="evidence" value="ECO:0007669"/>
    <property type="project" value="TreeGrafter"/>
</dbReference>
<dbReference type="GO" id="GO:0004731">
    <property type="term" value="F:purine-nucleoside phosphorylase activity"/>
    <property type="evidence" value="ECO:0007669"/>
    <property type="project" value="UniProtKB-EC"/>
</dbReference>
<comment type="similarity">
    <text evidence="2 5">Belongs to the PNP/MTAP phosphorylase family.</text>
</comment>
<dbReference type="InterPro" id="IPR011270">
    <property type="entry name" value="Pur_Nuc_Pase_Ino/Guo-sp"/>
</dbReference>
<keyword evidence="4 5" id="KW-0808">Transferase</keyword>
<comment type="caution">
    <text evidence="8">The sequence shown here is derived from an EMBL/GenBank/DDBJ whole genome shotgun (WGS) entry which is preliminary data.</text>
</comment>
<keyword evidence="3 5" id="KW-0328">Glycosyltransferase</keyword>
<dbReference type="RefSeq" id="WP_099471137.1">
    <property type="nucleotide sequence ID" value="NZ_CP041025.1"/>
</dbReference>
<comment type="function">
    <text evidence="5">The purine nucleoside phosphorylases catalyze the phosphorolytic breakdown of the N-glycosidic bond in the beta-(deoxy)ribonucleoside molecules, with the formation of the corresponding free purine bases and pentose-1-phosphate.</text>
</comment>
<dbReference type="InterPro" id="IPR000845">
    <property type="entry name" value="Nucleoside_phosphorylase_d"/>
</dbReference>
<dbReference type="NCBIfam" id="NF006054">
    <property type="entry name" value="PRK08202.1"/>
    <property type="match status" value="1"/>
</dbReference>
<dbReference type="NCBIfam" id="TIGR01700">
    <property type="entry name" value="PNPH"/>
    <property type="match status" value="1"/>
</dbReference>
<dbReference type="GO" id="GO:0009116">
    <property type="term" value="P:nucleoside metabolic process"/>
    <property type="evidence" value="ECO:0007669"/>
    <property type="project" value="InterPro"/>
</dbReference>
<organism evidence="8 9">
    <name type="scientific">Paremcibacter congregatus</name>
    <dbReference type="NCBI Taxonomy" id="2043170"/>
    <lineage>
        <taxon>Bacteria</taxon>
        <taxon>Pseudomonadati</taxon>
        <taxon>Pseudomonadota</taxon>
        <taxon>Alphaproteobacteria</taxon>
        <taxon>Emcibacterales</taxon>
        <taxon>Emcibacteraceae</taxon>
        <taxon>Paremcibacter</taxon>
    </lineage>
</organism>
<evidence type="ECO:0000313" key="8">
    <source>
        <dbReference type="EMBL" id="PHZ85554.1"/>
    </source>
</evidence>
<dbReference type="PANTHER" id="PTHR11904:SF9">
    <property type="entry name" value="PURINE NUCLEOSIDE PHOSPHORYLASE-RELATED"/>
    <property type="match status" value="1"/>
</dbReference>
<dbReference type="InterPro" id="IPR011268">
    <property type="entry name" value="Purine_phosphorylase"/>
</dbReference>
<dbReference type="EC" id="2.4.2.1" evidence="5"/>
<evidence type="ECO:0000313" key="9">
    <source>
        <dbReference type="Proteomes" id="UP000229730"/>
    </source>
</evidence>
<evidence type="ECO:0000259" key="7">
    <source>
        <dbReference type="Pfam" id="PF01048"/>
    </source>
</evidence>
<sequence length="274" mass="29460">MTAQEVERSVSAIQSAYSGDFPRTALILGSGLGKFGDNMEIDTIISYDQIPDFPQPTVEGHAGRLLIGKVGRTPVVCMQGRMHLYEGHPAAQLAISIRTFKRLGVENLIITNAAGSLHMDMPAGSIMRIDDHVNMSGSNPLIGLNDDNFGPRFFDMTEAYDPGMKDRIASAADALDIKLFNGTYVQLAGPNFETPAEIRMLGKMGIDAVGMSTVQECLVARHCGIKVAGLSLITNLGAGLSPHALSHDETLSEAEKAYGDISKLLIHFLDQLSD</sequence>
<dbReference type="UniPathway" id="UPA00606"/>
<feature type="binding site" evidence="6">
    <location>
        <position position="113"/>
    </location>
    <ligand>
        <name>phosphate</name>
        <dbReference type="ChEBI" id="CHEBI:43474"/>
    </ligand>
</feature>
<feature type="binding site" evidence="6">
    <location>
        <position position="30"/>
    </location>
    <ligand>
        <name>phosphate</name>
        <dbReference type="ChEBI" id="CHEBI:43474"/>
    </ligand>
</feature>
<feature type="domain" description="Nucleoside phosphorylase" evidence="7">
    <location>
        <begin position="25"/>
        <end position="269"/>
    </location>
</feature>
<reference evidence="8 9" key="1">
    <citation type="submission" date="2017-10" db="EMBL/GenBank/DDBJ databases">
        <title>Frigbacter circumglobatus gen. nov. sp. nov., isolated from sediment cultured in situ.</title>
        <authorList>
            <person name="Zhao Z."/>
        </authorList>
    </citation>
    <scope>NUCLEOTIDE SEQUENCE [LARGE SCALE GENOMIC DNA]</scope>
    <source>
        <strain evidence="8 9">ZYL</strain>
    </source>
</reference>
<dbReference type="CDD" id="cd09009">
    <property type="entry name" value="PNP-EcPNPII_like"/>
    <property type="match status" value="1"/>
</dbReference>
<feature type="binding site" evidence="6">
    <location>
        <position position="235"/>
    </location>
    <ligand>
        <name>a purine D-ribonucleoside</name>
        <dbReference type="ChEBI" id="CHEBI:142355"/>
    </ligand>
</feature>
<feature type="binding site" evidence="6">
    <location>
        <begin position="81"/>
        <end position="83"/>
    </location>
    <ligand>
        <name>phosphate</name>
        <dbReference type="ChEBI" id="CHEBI:43474"/>
    </ligand>
</feature>
<dbReference type="Proteomes" id="UP000229730">
    <property type="component" value="Unassembled WGS sequence"/>
</dbReference>
<feature type="binding site" evidence="6">
    <location>
        <position position="193"/>
    </location>
    <ligand>
        <name>a purine D-ribonucleoside</name>
        <dbReference type="ChEBI" id="CHEBI:142355"/>
    </ligand>
</feature>
<accession>A0A2G4YT93</accession>
<dbReference type="AlphaFoldDB" id="A0A2G4YT93"/>
<dbReference type="InterPro" id="IPR035994">
    <property type="entry name" value="Nucleoside_phosphorylase_sf"/>
</dbReference>
<evidence type="ECO:0000256" key="1">
    <source>
        <dbReference type="ARBA" id="ARBA00005058"/>
    </source>
</evidence>
<evidence type="ECO:0000256" key="4">
    <source>
        <dbReference type="ARBA" id="ARBA00022679"/>
    </source>
</evidence>
<dbReference type="EMBL" id="PDEM01000009">
    <property type="protein sequence ID" value="PHZ85554.1"/>
    <property type="molecule type" value="Genomic_DNA"/>
</dbReference>
<name>A0A2G4YT93_9PROT</name>
<dbReference type="PIRSF" id="PIRSF000477">
    <property type="entry name" value="PurNPase"/>
    <property type="match status" value="1"/>
</dbReference>
<dbReference type="OrthoDB" id="1523230at2"/>
<dbReference type="SUPFAM" id="SSF53167">
    <property type="entry name" value="Purine and uridine phosphorylases"/>
    <property type="match status" value="1"/>
</dbReference>
<protein>
    <recommendedName>
        <fullName evidence="5">Purine nucleoside phosphorylase</fullName>
        <ecNumber evidence="5">2.4.2.1</ecNumber>
    </recommendedName>
    <alternativeName>
        <fullName evidence="5">Inosine-guanosine phosphorylase</fullName>
    </alternativeName>
</protein>
<evidence type="ECO:0000256" key="5">
    <source>
        <dbReference type="PIRNR" id="PIRNR000477"/>
    </source>
</evidence>
<dbReference type="PANTHER" id="PTHR11904">
    <property type="entry name" value="METHYLTHIOADENOSINE/PURINE NUCLEOSIDE PHOSPHORYLASE"/>
    <property type="match status" value="1"/>
</dbReference>
<dbReference type="Gene3D" id="3.40.50.1580">
    <property type="entry name" value="Nucleoside phosphorylase domain"/>
    <property type="match status" value="1"/>
</dbReference>
<feature type="binding site" evidence="6">
    <location>
        <position position="212"/>
    </location>
    <ligand>
        <name>phosphate</name>
        <dbReference type="ChEBI" id="CHEBI:43474"/>
    </ligand>
</feature>
<dbReference type="Pfam" id="PF01048">
    <property type="entry name" value="PNP_UDP_1"/>
    <property type="match status" value="1"/>
</dbReference>
<feature type="binding site" evidence="6">
    <location>
        <position position="61"/>
    </location>
    <ligand>
        <name>phosphate</name>
        <dbReference type="ChEBI" id="CHEBI:43474"/>
    </ligand>
</feature>
<keyword evidence="9" id="KW-1185">Reference proteome</keyword>
<proteinExistence type="inferred from homology"/>
<dbReference type="FunCoup" id="A0A2G4YT93">
    <property type="interactions" value="565"/>
</dbReference>
<evidence type="ECO:0000256" key="6">
    <source>
        <dbReference type="PIRSR" id="PIRSR000477-2"/>
    </source>
</evidence>
<evidence type="ECO:0000256" key="3">
    <source>
        <dbReference type="ARBA" id="ARBA00022676"/>
    </source>
</evidence>
<dbReference type="NCBIfam" id="TIGR01697">
    <property type="entry name" value="PNPH-PUNA-XAPA"/>
    <property type="match status" value="1"/>
</dbReference>
<evidence type="ECO:0000256" key="2">
    <source>
        <dbReference type="ARBA" id="ARBA00006751"/>
    </source>
</evidence>
<comment type="pathway">
    <text evidence="1 5">Purine metabolism; purine nucleoside salvage.</text>
</comment>
<gene>
    <name evidence="8" type="ORF">CRD36_02340</name>
</gene>